<feature type="compositionally biased region" description="Basic and acidic residues" evidence="1">
    <location>
        <begin position="159"/>
        <end position="189"/>
    </location>
</feature>
<dbReference type="InterPro" id="IPR005162">
    <property type="entry name" value="Retrotrans_gag_dom"/>
</dbReference>
<feature type="non-terminal residue" evidence="3">
    <location>
        <position position="1"/>
    </location>
</feature>
<feature type="domain" description="Retrotransposon gag" evidence="2">
    <location>
        <begin position="19"/>
        <end position="118"/>
    </location>
</feature>
<feature type="region of interest" description="Disordered" evidence="1">
    <location>
        <begin position="229"/>
        <end position="259"/>
    </location>
</feature>
<name>A0A371IE65_MUCPR</name>
<organism evidence="3 4">
    <name type="scientific">Mucuna pruriens</name>
    <name type="common">Velvet bean</name>
    <name type="synonym">Dolichos pruriens</name>
    <dbReference type="NCBI Taxonomy" id="157652"/>
    <lineage>
        <taxon>Eukaryota</taxon>
        <taxon>Viridiplantae</taxon>
        <taxon>Streptophyta</taxon>
        <taxon>Embryophyta</taxon>
        <taxon>Tracheophyta</taxon>
        <taxon>Spermatophyta</taxon>
        <taxon>Magnoliopsida</taxon>
        <taxon>eudicotyledons</taxon>
        <taxon>Gunneridae</taxon>
        <taxon>Pentapetalae</taxon>
        <taxon>rosids</taxon>
        <taxon>fabids</taxon>
        <taxon>Fabales</taxon>
        <taxon>Fabaceae</taxon>
        <taxon>Papilionoideae</taxon>
        <taxon>50 kb inversion clade</taxon>
        <taxon>NPAAA clade</taxon>
        <taxon>indigoferoid/millettioid clade</taxon>
        <taxon>Phaseoleae</taxon>
        <taxon>Mucuna</taxon>
    </lineage>
</organism>
<evidence type="ECO:0000256" key="1">
    <source>
        <dbReference type="SAM" id="MobiDB-lite"/>
    </source>
</evidence>
<dbReference type="Pfam" id="PF03732">
    <property type="entry name" value="Retrotrans_gag"/>
    <property type="match status" value="1"/>
</dbReference>
<keyword evidence="4" id="KW-1185">Reference proteome</keyword>
<proteinExistence type="predicted"/>
<feature type="compositionally biased region" description="Polar residues" evidence="1">
    <location>
        <begin position="148"/>
        <end position="158"/>
    </location>
</feature>
<gene>
    <name evidence="3" type="ORF">CR513_01771</name>
</gene>
<dbReference type="PANTHER" id="PTHR35046:SF9">
    <property type="entry name" value="RNA-DIRECTED DNA POLYMERASE"/>
    <property type="match status" value="1"/>
</dbReference>
<accession>A0A371IE65</accession>
<dbReference type="OrthoDB" id="3863715at2759"/>
<dbReference type="AlphaFoldDB" id="A0A371IE65"/>
<comment type="caution">
    <text evidence="3">The sequence shown here is derived from an EMBL/GenBank/DDBJ whole genome shotgun (WGS) entry which is preliminary data.</text>
</comment>
<dbReference type="PANTHER" id="PTHR35046">
    <property type="entry name" value="ZINC KNUCKLE (CCHC-TYPE) FAMILY PROTEIN"/>
    <property type="match status" value="1"/>
</dbReference>
<feature type="region of interest" description="Disordered" evidence="1">
    <location>
        <begin position="139"/>
        <end position="194"/>
    </location>
</feature>
<evidence type="ECO:0000313" key="4">
    <source>
        <dbReference type="Proteomes" id="UP000257109"/>
    </source>
</evidence>
<dbReference type="Proteomes" id="UP000257109">
    <property type="component" value="Unassembled WGS sequence"/>
</dbReference>
<feature type="compositionally biased region" description="Low complexity" evidence="1">
    <location>
        <begin position="232"/>
        <end position="244"/>
    </location>
</feature>
<evidence type="ECO:0000259" key="2">
    <source>
        <dbReference type="Pfam" id="PF03732"/>
    </source>
</evidence>
<protein>
    <recommendedName>
        <fullName evidence="2">Retrotransposon gag domain-containing protein</fullName>
    </recommendedName>
</protein>
<evidence type="ECO:0000313" key="3">
    <source>
        <dbReference type="EMBL" id="RDY13327.1"/>
    </source>
</evidence>
<sequence>MKVDLVLTCFDYLNYKKVKMITYEFIGYALVWRNQFFKEIRERRRWHENTWADLKRELRSRFVLASYARDLYNKLRHMYQGSESMEKYHKDIEVTLTKANMLESNEATMTRFLQGLNRDIQDKVDLYHYATMDDLVHQATRKRRPTSKKTYPSGTNNWRGKEEENERPIKDKSREKGSSIPQGRKDERMLPSLAPASKSNNIKCFKCLGKAHIASQCLNKRRMIMQEDGTIDSDSSITKSSSISNLDASSEYSPNDEGGLLMVRSLMSAQVGEDDES</sequence>
<dbReference type="EMBL" id="QJKJ01000297">
    <property type="protein sequence ID" value="RDY13327.1"/>
    <property type="molecule type" value="Genomic_DNA"/>
</dbReference>
<reference evidence="3" key="1">
    <citation type="submission" date="2018-05" db="EMBL/GenBank/DDBJ databases">
        <title>Draft genome of Mucuna pruriens seed.</title>
        <authorList>
            <person name="Nnadi N.E."/>
            <person name="Vos R."/>
            <person name="Hasami M.H."/>
            <person name="Devisetty U.K."/>
            <person name="Aguiy J.C."/>
        </authorList>
    </citation>
    <scope>NUCLEOTIDE SEQUENCE [LARGE SCALE GENOMIC DNA]</scope>
    <source>
        <strain evidence="3">JCA_2017</strain>
    </source>
</reference>